<dbReference type="EMBL" id="BJXJ01000008">
    <property type="protein sequence ID" value="GEM74985.1"/>
    <property type="molecule type" value="Genomic_DNA"/>
</dbReference>
<name>A0A511QCG6_9VIBR</name>
<dbReference type="Pfam" id="PF12920">
    <property type="entry name" value="TcdA_TcdB_pore"/>
    <property type="match status" value="1"/>
</dbReference>
<dbReference type="CDD" id="cd20495">
    <property type="entry name" value="C58_PaToxP-like"/>
    <property type="match status" value="1"/>
</dbReference>
<organism evidence="3 4">
    <name type="scientific">Vibrio sagamiensis NBRC 104589</name>
    <dbReference type="NCBI Taxonomy" id="1219064"/>
    <lineage>
        <taxon>Bacteria</taxon>
        <taxon>Pseudomonadati</taxon>
        <taxon>Pseudomonadota</taxon>
        <taxon>Gammaproteobacteria</taxon>
        <taxon>Vibrionales</taxon>
        <taxon>Vibrionaceae</taxon>
        <taxon>Vibrio</taxon>
    </lineage>
</organism>
<accession>A0A511QCG6</accession>
<dbReference type="RefSeq" id="WP_083932278.1">
    <property type="nucleotide sequence ID" value="NZ_BAOJ01000091.1"/>
</dbReference>
<reference evidence="3 4" key="1">
    <citation type="submission" date="2019-07" db="EMBL/GenBank/DDBJ databases">
        <title>Whole genome shotgun sequence of Vibrio sagamiensis NBRC 104589.</title>
        <authorList>
            <person name="Hosoyama A."/>
            <person name="Uohara A."/>
            <person name="Ohji S."/>
            <person name="Ichikawa N."/>
        </authorList>
    </citation>
    <scope>NUCLEOTIDE SEQUENCE [LARGE SCALE GENOMIC DNA]</scope>
    <source>
        <strain evidence="3 4">NBRC 104589</strain>
    </source>
</reference>
<keyword evidence="4" id="KW-1185">Reference proteome</keyword>
<evidence type="ECO:0000259" key="2">
    <source>
        <dbReference type="Pfam" id="PF12920"/>
    </source>
</evidence>
<feature type="domain" description="TcdA/TcdB toxin pore forming" evidence="2">
    <location>
        <begin position="1067"/>
        <end position="1712"/>
    </location>
</feature>
<comment type="caution">
    <text evidence="3">The sequence shown here is derived from an EMBL/GenBank/DDBJ whole genome shotgun (WGS) entry which is preliminary data.</text>
</comment>
<gene>
    <name evidence="3" type="ORF">VSA01S_10970</name>
</gene>
<dbReference type="InterPro" id="IPR040871">
    <property type="entry name" value="HopA1"/>
</dbReference>
<evidence type="ECO:0000256" key="1">
    <source>
        <dbReference type="SAM" id="SignalP"/>
    </source>
</evidence>
<dbReference type="Proteomes" id="UP000321922">
    <property type="component" value="Unassembled WGS sequence"/>
</dbReference>
<proteinExistence type="predicted"/>
<dbReference type="Pfam" id="PF17914">
    <property type="entry name" value="HopA1"/>
    <property type="match status" value="1"/>
</dbReference>
<feature type="signal peptide" evidence="1">
    <location>
        <begin position="1"/>
        <end position="22"/>
    </location>
</feature>
<dbReference type="OrthoDB" id="5489595at2"/>
<evidence type="ECO:0000313" key="4">
    <source>
        <dbReference type="Proteomes" id="UP000321922"/>
    </source>
</evidence>
<evidence type="ECO:0000313" key="3">
    <source>
        <dbReference type="EMBL" id="GEM74985.1"/>
    </source>
</evidence>
<dbReference type="InterPro" id="IPR024769">
    <property type="entry name" value="TcdA/TcdB_pore_forming"/>
</dbReference>
<keyword evidence="1" id="KW-0732">Signal</keyword>
<feature type="chain" id="PRO_5021737355" description="TcdA/TcdB toxin pore forming domain-containing protein" evidence="1">
    <location>
        <begin position="23"/>
        <end position="2315"/>
    </location>
</feature>
<protein>
    <recommendedName>
        <fullName evidence="2">TcdA/TcdB toxin pore forming domain-containing protein</fullName>
    </recommendedName>
</protein>
<sequence>MKKKILSTALASVFLSPYYSYAGDSNEIPSSVIESPKISMVEEKKFELGFEAFLAGLRKVRDSIKRSPENSALIANIKDVLQKEGAWTIQARQDYILLKLNIHQAFYDQYSADKPVNLQPLTDEESSRFFNLLTAAYLEDPFLRINIQGYHERPITEVPRGYFIHNADAARFVPESFFHELDDNDSLLSSRLTLNFTKEYLPEVINAFTKLYSGEVADIVQQAKIMAPNRFPTLTDQAVLYLDDANKSNAQKVIQFLDKYIPPQAWVDHEPLGMISLAKGRNYSESSRFTFSSHGGARAVVAANTILENLFSNESLAILLPEMLSQHGYDSQRIPLIDPSFDHKSQLTNSQSAVRDFIFDPQKFLKEYTLDVTPLLIKNGRTKGRPSFNKGEDGYQLSFEREEISSSNKLKVLLPPLLDNLPSYIDVKKSARIGQIVVAASSNGGTLVVTDRNSEYYRIFFDKRPHAYALYDNVVALRDLTSGYRIGEEIKFTSGLDATFFMFNEQGWQSIVQKQSFNAFSDLEVRRTGSTTAIPFAPVGQSLDTLFEQGRIGVQKQLLNLAERFGINTTGIEDLPYNSLEAKVLEQHSSLARWNQLRSSLTQKVAMQRKTLARQRLVLLAKLKLPGHPNKSEIKQQLSRLRSSLLELDNNAQGLINLSRGLDQMWLNVQQKAESGLGSLIITDESLRTGNFDKEQIHQRFIAKEQAYQRFTGSQRAHFDHGYEHYQNIELPNLDASMTLSQKQLLLLSSDELDAEQKGALVRIINNQIDKIKITKTLELTAKFNQEATKLGGRIVASIPQDFVVKLMGDGSGRCYPLVRAMSVAISQGKEAVGQFSNKLFIGAANPQDIESQFFLDALNNLHSSDGARESSNDLGQMDINGVISILEQELSSKGQASFALNTSTHSVGISAINDMGQKRFYFYDPNFSLVEFPNLQALKKGLEAHFVLNGMAEHYLAFGTRAKPEFKLVQIDTAQMALVEVLPGQQVFSLTSEEPLSPVSDGSPFISFDDDRSIVTIDEDAASIITLDDDESVIVLDSADEQLEQDLALKMSLTKLEAFEHAKTLSLAISKAKLQYNIPVDWLPVIGSIEESNPGYSSISFVDPIGEQQKRVEILGRDLVVVNQYLNDQYSSMKSRYDMQSGQKIQSFEFEDVQGIDGLNAAFAVQSVITWYQNEQRAQLAVEHNDSLLRALKVHSYVMATQIVHGVAMDVSHVVNLFRVALSTDAELVNITMNSTFGLANQGVGLIFGALNVSLNSYELAHAKNVQQASVFGMQLGMNSIGMALGGSAMVAGTIGASTTALVLGEAGVLVGGLAVGFTALADAFGKIALDAQQVGHYFQQVDIAYRDGGYRYDPKSNLLVPLPGAVVNRIDFSRGEIELGSQFLYSSRDGSTGSGRLNYFFWAGDLPKALKDKSKALPIRQRLGYSSLSSPNMDENTMLMLPATGLSYVDYDYEILPGATTRNDAGFDVLRKLEAKLDFDFDFYVFPSEYLIRSMREEFVDHTVDIKLGRQDRIVITPKINGFNLRKLNYRLSAEQGKQTLLVQDYGHYSLIEENGQKVEWLIDAREMQQHRPVLHDGILEVGSVKIRVNELEHSIITLFMPNGDVWQATPSTLSLTETDATQQTTSQDVLHHLKQLAQDHQLFGDYVTIDNYLEKGQPLGRAYYDVQQDRIIANREVSVELSQEAKLLSVQADSALFFNQHYGHLWKVDTATGLEQESYQLHQPKIQAISTIFDAWVEADIVLVSATYHMPDQSVIKYLYRLTSEGLMLTDIHGDRDLYQAVNMASLGQHRNLVSRTLQVREQDSHWSSSIQSLSPIISDAIEIGSEGETPVWSVLNESSLLKVYLDHPEPNLQLLLSDNGTHYFYNKEKHLLYLLNKNGIKTVILNENDQISAHQHIYLTKASGEMGMIDQHGQFQLLGLSRRWFEMNQSDWQITLRQKFLGTKTPIMLMGLTDYERNPITVWYLPEDEQFVLLENSEDSQPLILVGKKNRHSVWLFEPSTGVAYSQATLTIDQMYNFTSDLRFITDGLITQPQVIDLVGEPLQNFYHAHDGYRIETRSGLVFSLQVELPPRLVSIKDRWLQENGASVSGLLNAYQSDAVIEVGESEPLWLVTATGRLINLDSKEQVMWIGSVDVNQQEELFYIPKTQQLIRSDYEKGYVSLGLFEDVFKADNVFTLVAKSMQGQQLQSVKLLGVDTLVLSTSGNRNSYDINSLFGKYQQVFIKDNSHMSVIDLSNFSKDQVVVQHEKNRLKLVVADSLYLVIEQSEQASINKLAIRFADNENPIRILYIQSALDKMAIGGIVKMSELILR</sequence>